<dbReference type="Proteomes" id="UP000054359">
    <property type="component" value="Unassembled WGS sequence"/>
</dbReference>
<protein>
    <submittedName>
        <fullName evidence="2">Uncharacterized protein</fullName>
    </submittedName>
</protein>
<keyword evidence="3" id="KW-1185">Reference proteome</keyword>
<feature type="region of interest" description="Disordered" evidence="1">
    <location>
        <begin position="1"/>
        <end position="117"/>
    </location>
</feature>
<gene>
    <name evidence="2" type="ORF">X975_08711</name>
</gene>
<evidence type="ECO:0000256" key="1">
    <source>
        <dbReference type="SAM" id="MobiDB-lite"/>
    </source>
</evidence>
<reference evidence="2 3" key="1">
    <citation type="submission" date="2013-11" db="EMBL/GenBank/DDBJ databases">
        <title>Genome sequencing of Stegodyphus mimosarum.</title>
        <authorList>
            <person name="Bechsgaard J."/>
        </authorList>
    </citation>
    <scope>NUCLEOTIDE SEQUENCE [LARGE SCALE GENOMIC DNA]</scope>
</reference>
<dbReference type="AlphaFoldDB" id="A0A087TU42"/>
<accession>A0A087TU42</accession>
<dbReference type="EMBL" id="KK116737">
    <property type="protein sequence ID" value="KFM68631.1"/>
    <property type="molecule type" value="Genomic_DNA"/>
</dbReference>
<organism evidence="2 3">
    <name type="scientific">Stegodyphus mimosarum</name>
    <name type="common">African social velvet spider</name>
    <dbReference type="NCBI Taxonomy" id="407821"/>
    <lineage>
        <taxon>Eukaryota</taxon>
        <taxon>Metazoa</taxon>
        <taxon>Ecdysozoa</taxon>
        <taxon>Arthropoda</taxon>
        <taxon>Chelicerata</taxon>
        <taxon>Arachnida</taxon>
        <taxon>Araneae</taxon>
        <taxon>Araneomorphae</taxon>
        <taxon>Entelegynae</taxon>
        <taxon>Eresoidea</taxon>
        <taxon>Eresidae</taxon>
        <taxon>Stegodyphus</taxon>
    </lineage>
</organism>
<proteinExistence type="predicted"/>
<feature type="non-terminal residue" evidence="2">
    <location>
        <position position="117"/>
    </location>
</feature>
<name>A0A087TU42_STEMI</name>
<feature type="compositionally biased region" description="Basic and acidic residues" evidence="1">
    <location>
        <begin position="94"/>
        <end position="104"/>
    </location>
</feature>
<evidence type="ECO:0000313" key="2">
    <source>
        <dbReference type="EMBL" id="KFM68631.1"/>
    </source>
</evidence>
<feature type="compositionally biased region" description="Polar residues" evidence="1">
    <location>
        <begin position="1"/>
        <end position="11"/>
    </location>
</feature>
<sequence>MMSENSASSSDAEVRSPKISEINSPVPVPKPRSHVPPKQTSTPVAKTSHDSDTSDQSPNLTPVHHADKEKSVPPQPAARTLKFPSEKATTPQKSDQDLLEALKDEESDQGAENGKPY</sequence>
<evidence type="ECO:0000313" key="3">
    <source>
        <dbReference type="Proteomes" id="UP000054359"/>
    </source>
</evidence>